<proteinExistence type="inferred from homology"/>
<evidence type="ECO:0000256" key="7">
    <source>
        <dbReference type="ARBA" id="ARBA00023211"/>
    </source>
</evidence>
<evidence type="ECO:0000313" key="10">
    <source>
        <dbReference type="Proteomes" id="UP000245212"/>
    </source>
</evidence>
<keyword evidence="10" id="KW-1185">Reference proteome</keyword>
<dbReference type="PROSITE" id="PS51462">
    <property type="entry name" value="NUDIX"/>
    <property type="match status" value="1"/>
</dbReference>
<keyword evidence="7" id="KW-0464">Manganese</keyword>
<dbReference type="InterPro" id="IPR045121">
    <property type="entry name" value="CoAse"/>
</dbReference>
<keyword evidence="5" id="KW-0378">Hydrolase</keyword>
<dbReference type="PANTHER" id="PTHR12992:SF11">
    <property type="entry name" value="MITOCHONDRIAL COENZYME A DIPHOSPHATASE NUDT8"/>
    <property type="match status" value="1"/>
</dbReference>
<evidence type="ECO:0000256" key="2">
    <source>
        <dbReference type="ARBA" id="ARBA00001946"/>
    </source>
</evidence>
<comment type="cofactor">
    <cofactor evidence="1">
        <name>Mn(2+)</name>
        <dbReference type="ChEBI" id="CHEBI:29035"/>
    </cofactor>
</comment>
<evidence type="ECO:0000313" key="9">
    <source>
        <dbReference type="EMBL" id="PWF23323.1"/>
    </source>
</evidence>
<reference evidence="10" key="1">
    <citation type="submission" date="2018-05" db="EMBL/GenBank/DDBJ databases">
        <authorList>
            <person name="Li Y."/>
        </authorList>
    </citation>
    <scope>NUCLEOTIDE SEQUENCE [LARGE SCALE GENOMIC DNA]</scope>
    <source>
        <strain evidence="10">3d-2-2</strain>
    </source>
</reference>
<name>A0A2V1K2F5_9BURK</name>
<comment type="cofactor">
    <cofactor evidence="2">
        <name>Mg(2+)</name>
        <dbReference type="ChEBI" id="CHEBI:18420"/>
    </cofactor>
</comment>
<dbReference type="AlphaFoldDB" id="A0A2V1K2F5"/>
<dbReference type="NCBIfam" id="NF007980">
    <property type="entry name" value="PRK10707.1"/>
    <property type="match status" value="1"/>
</dbReference>
<keyword evidence="6" id="KW-0460">Magnesium</keyword>
<dbReference type="GO" id="GO:0030145">
    <property type="term" value="F:manganese ion binding"/>
    <property type="evidence" value="ECO:0007669"/>
    <property type="project" value="InterPro"/>
</dbReference>
<dbReference type="GO" id="GO:0000287">
    <property type="term" value="F:magnesium ion binding"/>
    <property type="evidence" value="ECO:0007669"/>
    <property type="project" value="InterPro"/>
</dbReference>
<dbReference type="Proteomes" id="UP000245212">
    <property type="component" value="Unassembled WGS sequence"/>
</dbReference>
<dbReference type="GO" id="GO:0010945">
    <property type="term" value="F:coenzyme A diphosphatase activity"/>
    <property type="evidence" value="ECO:0007669"/>
    <property type="project" value="InterPro"/>
</dbReference>
<dbReference type="CDD" id="cd03426">
    <property type="entry name" value="NUDIX_CoAse_Nudt7"/>
    <property type="match status" value="1"/>
</dbReference>
<evidence type="ECO:0000256" key="1">
    <source>
        <dbReference type="ARBA" id="ARBA00001936"/>
    </source>
</evidence>
<dbReference type="PROSITE" id="PS01293">
    <property type="entry name" value="NUDIX_COA"/>
    <property type="match status" value="1"/>
</dbReference>
<sequence>MPQSAASRRAPPVVMTRFDPEAQPWESASQGLLSLPADLLEPAALRGVLRIPPPPGWIWSQGDGVLLRPLPDEAQFEPVQAAVLIPLVMRGDGLHVMLTRRAGHLRDHPGQISFPGGRMEPFDVDTTATALRETEEETGLGSEFIEVLSTLPAYQTISGYVVTPVVALVRPGFEVRIDPDEVESVFEVPLAFLMDPANHRLHRFTPPDGQARRYYSMPWGEYFIWGATAAMLRNLYRRLSAA</sequence>
<evidence type="ECO:0000259" key="8">
    <source>
        <dbReference type="PROSITE" id="PS51462"/>
    </source>
</evidence>
<comment type="similarity">
    <text evidence="3">Belongs to the Nudix hydrolase family. PCD1 subfamily.</text>
</comment>
<keyword evidence="4" id="KW-0479">Metal-binding</keyword>
<accession>A0A2V1K2F5</accession>
<dbReference type="InterPro" id="IPR015797">
    <property type="entry name" value="NUDIX_hydrolase-like_dom_sf"/>
</dbReference>
<dbReference type="Gene3D" id="3.90.79.10">
    <property type="entry name" value="Nucleoside Triphosphate Pyrophosphohydrolase"/>
    <property type="match status" value="1"/>
</dbReference>
<evidence type="ECO:0000256" key="5">
    <source>
        <dbReference type="ARBA" id="ARBA00022801"/>
    </source>
</evidence>
<evidence type="ECO:0000256" key="6">
    <source>
        <dbReference type="ARBA" id="ARBA00022842"/>
    </source>
</evidence>
<dbReference type="InterPro" id="IPR000059">
    <property type="entry name" value="NUDIX_hydrolase_NudL_CS"/>
</dbReference>
<dbReference type="PANTHER" id="PTHR12992">
    <property type="entry name" value="NUDIX HYDROLASE"/>
    <property type="match status" value="1"/>
</dbReference>
<protein>
    <submittedName>
        <fullName evidence="9">CoA pyrophosphatase</fullName>
    </submittedName>
</protein>
<dbReference type="EMBL" id="QETA01000003">
    <property type="protein sequence ID" value="PWF23323.1"/>
    <property type="molecule type" value="Genomic_DNA"/>
</dbReference>
<dbReference type="Pfam" id="PF00293">
    <property type="entry name" value="NUDIX"/>
    <property type="match status" value="1"/>
</dbReference>
<gene>
    <name evidence="9" type="ORF">DD235_08340</name>
</gene>
<dbReference type="InterPro" id="IPR000086">
    <property type="entry name" value="NUDIX_hydrolase_dom"/>
</dbReference>
<dbReference type="GO" id="GO:0009132">
    <property type="term" value="P:nucleoside diphosphate metabolic process"/>
    <property type="evidence" value="ECO:0007669"/>
    <property type="project" value="InterPro"/>
</dbReference>
<organism evidence="9 10">
    <name type="scientific">Corticimicrobacter populi</name>
    <dbReference type="NCBI Taxonomy" id="2175229"/>
    <lineage>
        <taxon>Bacteria</taxon>
        <taxon>Pseudomonadati</taxon>
        <taxon>Pseudomonadota</taxon>
        <taxon>Betaproteobacteria</taxon>
        <taxon>Burkholderiales</taxon>
        <taxon>Alcaligenaceae</taxon>
        <taxon>Corticimicrobacter</taxon>
    </lineage>
</organism>
<evidence type="ECO:0000256" key="4">
    <source>
        <dbReference type="ARBA" id="ARBA00022723"/>
    </source>
</evidence>
<comment type="caution">
    <text evidence="9">The sequence shown here is derived from an EMBL/GenBank/DDBJ whole genome shotgun (WGS) entry which is preliminary data.</text>
</comment>
<feature type="domain" description="Nudix hydrolase" evidence="8">
    <location>
        <begin position="78"/>
        <end position="210"/>
    </location>
</feature>
<dbReference type="SUPFAM" id="SSF55811">
    <property type="entry name" value="Nudix"/>
    <property type="match status" value="1"/>
</dbReference>
<evidence type="ECO:0000256" key="3">
    <source>
        <dbReference type="ARBA" id="ARBA00006506"/>
    </source>
</evidence>